<proteinExistence type="predicted"/>
<protein>
    <submittedName>
        <fullName evidence="1">DUF4089 domain-containing protein</fullName>
    </submittedName>
</protein>
<comment type="caution">
    <text evidence="1">The sequence shown here is derived from an EMBL/GenBank/DDBJ whole genome shotgun (WGS) entry which is preliminary data.</text>
</comment>
<accession>A0ABX0K164</accession>
<dbReference type="RefSeq" id="WP_173568780.1">
    <property type="nucleotide sequence ID" value="NZ_WOSY01000002.1"/>
</dbReference>
<sequence>MASDIQANAETAQEVAAMARVVRLPIPDACLPGVIANTELLNSYVDLVLGFDLPDDCAPAYEYTP</sequence>
<gene>
    <name evidence="1" type="ORF">GOB81_02350</name>
</gene>
<evidence type="ECO:0000313" key="2">
    <source>
        <dbReference type="Proteomes" id="UP000631653"/>
    </source>
</evidence>
<name>A0ABX0K164_9PROT</name>
<dbReference type="Proteomes" id="UP000631653">
    <property type="component" value="Unassembled WGS sequence"/>
</dbReference>
<reference evidence="1 2" key="1">
    <citation type="journal article" date="2020" name="Int. J. Syst. Evol. Microbiol.">
        <title>Novel acetic acid bacteria from cider fermentations: Acetobacter conturbans sp. nov. and Acetobacter fallax sp. nov.</title>
        <authorList>
            <person name="Sombolestani A.S."/>
            <person name="Cleenwerck I."/>
            <person name="Cnockaert M."/>
            <person name="Borremans W."/>
            <person name="Wieme A.D."/>
            <person name="De Vuyst L."/>
            <person name="Vandamme P."/>
        </authorList>
    </citation>
    <scope>NUCLEOTIDE SEQUENCE [LARGE SCALE GENOMIC DNA]</scope>
    <source>
        <strain evidence="1 2">LMG 1627</strain>
    </source>
</reference>
<dbReference type="Pfam" id="PF13318">
    <property type="entry name" value="AtzG-like"/>
    <property type="match status" value="1"/>
</dbReference>
<dbReference type="EMBL" id="WOSY01000002">
    <property type="protein sequence ID" value="NHN87474.1"/>
    <property type="molecule type" value="Genomic_DNA"/>
</dbReference>
<keyword evidence="2" id="KW-1185">Reference proteome</keyword>
<evidence type="ECO:0000313" key="1">
    <source>
        <dbReference type="EMBL" id="NHN87474.1"/>
    </source>
</evidence>
<dbReference type="InterPro" id="IPR025148">
    <property type="entry name" value="AtzG-like"/>
</dbReference>
<organism evidence="1 2">
    <name type="scientific">Acetobacter conturbans</name>
    <dbReference type="NCBI Taxonomy" id="1737472"/>
    <lineage>
        <taxon>Bacteria</taxon>
        <taxon>Pseudomonadati</taxon>
        <taxon>Pseudomonadota</taxon>
        <taxon>Alphaproteobacteria</taxon>
        <taxon>Acetobacterales</taxon>
        <taxon>Acetobacteraceae</taxon>
        <taxon>Acetobacter</taxon>
    </lineage>
</organism>